<feature type="region of interest" description="Disordered" evidence="1">
    <location>
        <begin position="98"/>
        <end position="122"/>
    </location>
</feature>
<evidence type="ECO:0000313" key="4">
    <source>
        <dbReference type="Proteomes" id="UP000638353"/>
    </source>
</evidence>
<evidence type="ECO:0000259" key="2">
    <source>
        <dbReference type="Pfam" id="PF07045"/>
    </source>
</evidence>
<dbReference type="EMBL" id="BMVC01000001">
    <property type="protein sequence ID" value="GHC78477.1"/>
    <property type="molecule type" value="Genomic_DNA"/>
</dbReference>
<dbReference type="SUPFAM" id="SSF54909">
    <property type="entry name" value="Dimeric alpha+beta barrel"/>
    <property type="match status" value="1"/>
</dbReference>
<proteinExistence type="predicted"/>
<protein>
    <recommendedName>
        <fullName evidence="2">DUF1330 domain-containing protein</fullName>
    </recommendedName>
</protein>
<dbReference type="PANTHER" id="PTHR41521:SF4">
    <property type="entry name" value="BLR0684 PROTEIN"/>
    <property type="match status" value="1"/>
</dbReference>
<dbReference type="Gene3D" id="3.30.70.100">
    <property type="match status" value="1"/>
</dbReference>
<gene>
    <name evidence="3" type="ORF">GCM10010334_03800</name>
</gene>
<dbReference type="Proteomes" id="UP000638353">
    <property type="component" value="Unassembled WGS sequence"/>
</dbReference>
<dbReference type="PANTHER" id="PTHR41521">
    <property type="match status" value="1"/>
</dbReference>
<reference evidence="3" key="1">
    <citation type="journal article" date="2014" name="Int. J. Syst. Evol. Microbiol.">
        <title>Complete genome sequence of Corynebacterium casei LMG S-19264T (=DSM 44701T), isolated from a smear-ripened cheese.</title>
        <authorList>
            <consortium name="US DOE Joint Genome Institute (JGI-PGF)"/>
            <person name="Walter F."/>
            <person name="Albersmeier A."/>
            <person name="Kalinowski J."/>
            <person name="Ruckert C."/>
        </authorList>
    </citation>
    <scope>NUCLEOTIDE SEQUENCE</scope>
    <source>
        <strain evidence="3">JCM 4637</strain>
    </source>
</reference>
<reference evidence="3" key="2">
    <citation type="submission" date="2020-09" db="EMBL/GenBank/DDBJ databases">
        <authorList>
            <person name="Sun Q."/>
            <person name="Ohkuma M."/>
        </authorList>
    </citation>
    <scope>NUCLEOTIDE SEQUENCE</scope>
    <source>
        <strain evidence="3">JCM 4637</strain>
    </source>
</reference>
<evidence type="ECO:0000313" key="3">
    <source>
        <dbReference type="EMBL" id="GHC78477.1"/>
    </source>
</evidence>
<feature type="domain" description="DUF1330" evidence="2">
    <location>
        <begin position="127"/>
        <end position="220"/>
    </location>
</feature>
<evidence type="ECO:0000256" key="1">
    <source>
        <dbReference type="SAM" id="MobiDB-lite"/>
    </source>
</evidence>
<dbReference type="InterPro" id="IPR010753">
    <property type="entry name" value="DUF1330"/>
</dbReference>
<accession>A0A919C752</accession>
<comment type="caution">
    <text evidence="3">The sequence shown here is derived from an EMBL/GenBank/DDBJ whole genome shotgun (WGS) entry which is preliminary data.</text>
</comment>
<feature type="compositionally biased region" description="Basic and acidic residues" evidence="1">
    <location>
        <begin position="98"/>
        <end position="108"/>
    </location>
</feature>
<dbReference type="Pfam" id="PF07045">
    <property type="entry name" value="DUF1330"/>
    <property type="match status" value="1"/>
</dbReference>
<dbReference type="AlphaFoldDB" id="A0A919C752"/>
<dbReference type="InterPro" id="IPR011008">
    <property type="entry name" value="Dimeric_a/b-barrel"/>
</dbReference>
<organism evidence="3 4">
    <name type="scientific">Streptomyces finlayi</name>
    <dbReference type="NCBI Taxonomy" id="67296"/>
    <lineage>
        <taxon>Bacteria</taxon>
        <taxon>Bacillati</taxon>
        <taxon>Actinomycetota</taxon>
        <taxon>Actinomycetes</taxon>
        <taxon>Kitasatosporales</taxon>
        <taxon>Streptomycetaceae</taxon>
        <taxon>Streptomyces</taxon>
    </lineage>
</organism>
<name>A0A919C752_9ACTN</name>
<sequence>MRPVRIGVLALGRCVLALLRDVLALRRCVLALLRDVLALRRRVLPRRVRLLSVWLLWVRVWLLRPPWISHAHIMTQLPGPFPARLFTPHVIDPAHPLRHDSTQREEAGVRTPGRPSEQTHRRERDMTAYAIAHIGPGPINDDVLTYVERMQSTLDPFGGRFLVHFKEHEVLEGSWHGAPVLVAFPDLDSARAWYASPAYQEIVPLRTKHLPGDIILVEGVPEDYDPSRTAARIREAQAES</sequence>